<keyword evidence="1" id="KW-0472">Membrane</keyword>
<dbReference type="Gramene" id="AET5Gv20651900.3">
    <property type="protein sequence ID" value="AET5Gv20651900.3"/>
    <property type="gene ID" value="AET5Gv20651900"/>
</dbReference>
<dbReference type="EnsemblPlants" id="AET5Gv20651900.7">
    <property type="protein sequence ID" value="AET5Gv20651900.7"/>
    <property type="gene ID" value="AET5Gv20651900"/>
</dbReference>
<proteinExistence type="predicted"/>
<keyword evidence="1" id="KW-1133">Transmembrane helix</keyword>
<evidence type="ECO:0000313" key="3">
    <source>
        <dbReference type="Proteomes" id="UP000015105"/>
    </source>
</evidence>
<reference evidence="2" key="4">
    <citation type="submission" date="2019-03" db="UniProtKB">
        <authorList>
            <consortium name="EnsemblPlants"/>
        </authorList>
    </citation>
    <scope>IDENTIFICATION</scope>
</reference>
<name>A0A453L764_AEGTS</name>
<protein>
    <submittedName>
        <fullName evidence="2">Uncharacterized protein</fullName>
    </submittedName>
</protein>
<evidence type="ECO:0000256" key="1">
    <source>
        <dbReference type="SAM" id="Phobius"/>
    </source>
</evidence>
<feature type="transmembrane region" description="Helical" evidence="1">
    <location>
        <begin position="15"/>
        <end position="32"/>
    </location>
</feature>
<reference evidence="2" key="5">
    <citation type="journal article" date="2021" name="G3 (Bethesda)">
        <title>Aegilops tauschii genome assembly Aet v5.0 features greater sequence contiguity and improved annotation.</title>
        <authorList>
            <person name="Wang L."/>
            <person name="Zhu T."/>
            <person name="Rodriguez J.C."/>
            <person name="Deal K.R."/>
            <person name="Dubcovsky J."/>
            <person name="McGuire P.E."/>
            <person name="Lux T."/>
            <person name="Spannagl M."/>
            <person name="Mayer K.F.X."/>
            <person name="Baldrich P."/>
            <person name="Meyers B.C."/>
            <person name="Huo N."/>
            <person name="Gu Y.Q."/>
            <person name="Zhou H."/>
            <person name="Devos K.M."/>
            <person name="Bennetzen J.L."/>
            <person name="Unver T."/>
            <person name="Budak H."/>
            <person name="Gulick P.J."/>
            <person name="Galiba G."/>
            <person name="Kalapos B."/>
            <person name="Nelson D.R."/>
            <person name="Li P."/>
            <person name="You F.M."/>
            <person name="Luo M.C."/>
            <person name="Dvorak J."/>
        </authorList>
    </citation>
    <scope>NUCLEOTIDE SEQUENCE [LARGE SCALE GENOMIC DNA]</scope>
    <source>
        <strain evidence="2">cv. AL8/78</strain>
    </source>
</reference>
<dbReference type="Gramene" id="AET5Gv20651900.7">
    <property type="protein sequence ID" value="AET5Gv20651900.7"/>
    <property type="gene ID" value="AET5Gv20651900"/>
</dbReference>
<keyword evidence="1" id="KW-0812">Transmembrane</keyword>
<reference evidence="2" key="3">
    <citation type="journal article" date="2017" name="Nature">
        <title>Genome sequence of the progenitor of the wheat D genome Aegilops tauschii.</title>
        <authorList>
            <person name="Luo M.C."/>
            <person name="Gu Y.Q."/>
            <person name="Puiu D."/>
            <person name="Wang H."/>
            <person name="Twardziok S.O."/>
            <person name="Deal K.R."/>
            <person name="Huo N."/>
            <person name="Zhu T."/>
            <person name="Wang L."/>
            <person name="Wang Y."/>
            <person name="McGuire P.E."/>
            <person name="Liu S."/>
            <person name="Long H."/>
            <person name="Ramasamy R.K."/>
            <person name="Rodriguez J.C."/>
            <person name="Van S.L."/>
            <person name="Yuan L."/>
            <person name="Wang Z."/>
            <person name="Xia Z."/>
            <person name="Xiao L."/>
            <person name="Anderson O.D."/>
            <person name="Ouyang S."/>
            <person name="Liang Y."/>
            <person name="Zimin A.V."/>
            <person name="Pertea G."/>
            <person name="Qi P."/>
            <person name="Bennetzen J.L."/>
            <person name="Dai X."/>
            <person name="Dawson M.W."/>
            <person name="Muller H.G."/>
            <person name="Kugler K."/>
            <person name="Rivarola-Duarte L."/>
            <person name="Spannagl M."/>
            <person name="Mayer K.F.X."/>
            <person name="Lu F.H."/>
            <person name="Bevan M.W."/>
            <person name="Leroy P."/>
            <person name="Li P."/>
            <person name="You F.M."/>
            <person name="Sun Q."/>
            <person name="Liu Z."/>
            <person name="Lyons E."/>
            <person name="Wicker T."/>
            <person name="Salzberg S.L."/>
            <person name="Devos K.M."/>
            <person name="Dvorak J."/>
        </authorList>
    </citation>
    <scope>NUCLEOTIDE SEQUENCE [LARGE SCALE GENOMIC DNA]</scope>
    <source>
        <strain evidence="2">cv. AL8/78</strain>
    </source>
</reference>
<dbReference type="Proteomes" id="UP000015105">
    <property type="component" value="Chromosome 5D"/>
</dbReference>
<reference evidence="3" key="1">
    <citation type="journal article" date="2014" name="Science">
        <title>Ancient hybridizations among the ancestral genomes of bread wheat.</title>
        <authorList>
            <consortium name="International Wheat Genome Sequencing Consortium,"/>
            <person name="Marcussen T."/>
            <person name="Sandve S.R."/>
            <person name="Heier L."/>
            <person name="Spannagl M."/>
            <person name="Pfeifer M."/>
            <person name="Jakobsen K.S."/>
            <person name="Wulff B.B."/>
            <person name="Steuernagel B."/>
            <person name="Mayer K.F."/>
            <person name="Olsen O.A."/>
        </authorList>
    </citation>
    <scope>NUCLEOTIDE SEQUENCE [LARGE SCALE GENOMIC DNA]</scope>
    <source>
        <strain evidence="3">cv. AL8/78</strain>
    </source>
</reference>
<organism evidence="2 3">
    <name type="scientific">Aegilops tauschii subsp. strangulata</name>
    <name type="common">Goatgrass</name>
    <dbReference type="NCBI Taxonomy" id="200361"/>
    <lineage>
        <taxon>Eukaryota</taxon>
        <taxon>Viridiplantae</taxon>
        <taxon>Streptophyta</taxon>
        <taxon>Embryophyta</taxon>
        <taxon>Tracheophyta</taxon>
        <taxon>Spermatophyta</taxon>
        <taxon>Magnoliopsida</taxon>
        <taxon>Liliopsida</taxon>
        <taxon>Poales</taxon>
        <taxon>Poaceae</taxon>
        <taxon>BOP clade</taxon>
        <taxon>Pooideae</taxon>
        <taxon>Triticodae</taxon>
        <taxon>Triticeae</taxon>
        <taxon>Triticinae</taxon>
        <taxon>Aegilops</taxon>
    </lineage>
</organism>
<evidence type="ECO:0000313" key="2">
    <source>
        <dbReference type="EnsemblPlants" id="AET5Gv20651900.3"/>
    </source>
</evidence>
<reference evidence="3" key="2">
    <citation type="journal article" date="2017" name="Nat. Plants">
        <title>The Aegilops tauschii genome reveals multiple impacts of transposons.</title>
        <authorList>
            <person name="Zhao G."/>
            <person name="Zou C."/>
            <person name="Li K."/>
            <person name="Wang K."/>
            <person name="Li T."/>
            <person name="Gao L."/>
            <person name="Zhang X."/>
            <person name="Wang H."/>
            <person name="Yang Z."/>
            <person name="Liu X."/>
            <person name="Jiang W."/>
            <person name="Mao L."/>
            <person name="Kong X."/>
            <person name="Jiao Y."/>
            <person name="Jia J."/>
        </authorList>
    </citation>
    <scope>NUCLEOTIDE SEQUENCE [LARGE SCALE GENOMIC DNA]</scope>
    <source>
        <strain evidence="3">cv. AL8/78</strain>
    </source>
</reference>
<accession>A0A453L764</accession>
<sequence>MTNSWHFKLYRGKRSWQLGVCSSGIIILSLMFKPEQQKLVQTCEGTNLYKLSHALVFSHRDILGNI</sequence>
<dbReference type="AlphaFoldDB" id="A0A453L764"/>
<dbReference type="EnsemblPlants" id="AET5Gv20651900.3">
    <property type="protein sequence ID" value="AET5Gv20651900.3"/>
    <property type="gene ID" value="AET5Gv20651900"/>
</dbReference>
<keyword evidence="3" id="KW-1185">Reference proteome</keyword>